<reference evidence="4" key="1">
    <citation type="submission" date="2020-04" db="EMBL/GenBank/DDBJ databases">
        <authorList>
            <person name="Alioto T."/>
            <person name="Alioto T."/>
            <person name="Gomez Garrido J."/>
        </authorList>
    </citation>
    <scope>NUCLEOTIDE SEQUENCE</scope>
    <source>
        <strain evidence="4">A484AB</strain>
    </source>
</reference>
<dbReference type="InterPro" id="IPR013892">
    <property type="entry name" value="Cyt_c_biogenesis_Cmc1-like"/>
</dbReference>
<dbReference type="GO" id="GO:0005739">
    <property type="term" value="C:mitochondrion"/>
    <property type="evidence" value="ECO:0007669"/>
    <property type="project" value="UniProtKB-SubCell"/>
</dbReference>
<dbReference type="Proteomes" id="UP001152795">
    <property type="component" value="Unassembled WGS sequence"/>
</dbReference>
<keyword evidence="3" id="KW-0496">Mitochondrion</keyword>
<dbReference type="Pfam" id="PF08583">
    <property type="entry name" value="Cmc1"/>
    <property type="match status" value="1"/>
</dbReference>
<protein>
    <recommendedName>
        <fullName evidence="3">COX assembly mitochondrial protein</fullName>
    </recommendedName>
</protein>
<dbReference type="OrthoDB" id="6224010at2759"/>
<gene>
    <name evidence="4" type="ORF">PACLA_8A053604</name>
</gene>
<dbReference type="PROSITE" id="PS51808">
    <property type="entry name" value="CHCH"/>
    <property type="match status" value="1"/>
</dbReference>
<sequence>MADLGQQLNDSSAKSIPEWASGSNLRHVEQDVLIPKIMREEAKILCKEYVDAFTNCAKGRTLSLVTACRNENREMKKCFQEWYFNAEFRGRCTDIYLKRREEYQEKYAHTNETAAFKRKESTVNMGKQ</sequence>
<accession>A0A7D9EJP5</accession>
<dbReference type="EMBL" id="CACRXK020007384">
    <property type="protein sequence ID" value="CAB4012108.1"/>
    <property type="molecule type" value="Genomic_DNA"/>
</dbReference>
<comment type="caution">
    <text evidence="4">The sequence shown here is derived from an EMBL/GenBank/DDBJ whole genome shotgun (WGS) entry which is preliminary data.</text>
</comment>
<name>A0A7D9EJP5_PARCT</name>
<dbReference type="PANTHER" id="PTHR22977">
    <property type="entry name" value="COX ASSEMBLY MITOCHONDRIAL PROTEIN"/>
    <property type="match status" value="1"/>
</dbReference>
<keyword evidence="2" id="KW-1015">Disulfide bond</keyword>
<evidence type="ECO:0000313" key="5">
    <source>
        <dbReference type="Proteomes" id="UP001152795"/>
    </source>
</evidence>
<evidence type="ECO:0000256" key="2">
    <source>
        <dbReference type="ARBA" id="ARBA00023157"/>
    </source>
</evidence>
<evidence type="ECO:0000313" key="4">
    <source>
        <dbReference type="EMBL" id="CAB4012108.1"/>
    </source>
</evidence>
<dbReference type="AlphaFoldDB" id="A0A7D9EJP5"/>
<dbReference type="PANTHER" id="PTHR22977:SF5">
    <property type="entry name" value="COX ASSEMBLY MITOCHONDRIAL PROTEIN HOMOLOG"/>
    <property type="match status" value="1"/>
</dbReference>
<keyword evidence="5" id="KW-1185">Reference proteome</keyword>
<organism evidence="4 5">
    <name type="scientific">Paramuricea clavata</name>
    <name type="common">Red gorgonian</name>
    <name type="synonym">Violescent sea-whip</name>
    <dbReference type="NCBI Taxonomy" id="317549"/>
    <lineage>
        <taxon>Eukaryota</taxon>
        <taxon>Metazoa</taxon>
        <taxon>Cnidaria</taxon>
        <taxon>Anthozoa</taxon>
        <taxon>Octocorallia</taxon>
        <taxon>Malacalcyonacea</taxon>
        <taxon>Plexauridae</taxon>
        <taxon>Paramuricea</taxon>
    </lineage>
</organism>
<comment type="similarity">
    <text evidence="1 3">Belongs to the CMC family.</text>
</comment>
<comment type="subcellular location">
    <subcellularLocation>
        <location evidence="3">Mitochondrion</location>
    </subcellularLocation>
</comment>
<proteinExistence type="inferred from homology"/>
<evidence type="ECO:0000256" key="1">
    <source>
        <dbReference type="ARBA" id="ARBA00007347"/>
    </source>
</evidence>
<evidence type="ECO:0000256" key="3">
    <source>
        <dbReference type="RuleBase" id="RU364104"/>
    </source>
</evidence>